<dbReference type="Gene3D" id="3.40.50.2020">
    <property type="match status" value="1"/>
</dbReference>
<comment type="caution">
    <text evidence="1">The sequence shown here is derived from an EMBL/GenBank/DDBJ whole genome shotgun (WGS) entry which is preliminary data.</text>
</comment>
<evidence type="ECO:0000313" key="2">
    <source>
        <dbReference type="Proteomes" id="UP000614915"/>
    </source>
</evidence>
<sequence length="459" mass="50988">MSVTLRSELVAAVREKTALLILGTGVTLSATRSHELASWTGLIRHGVARIQDLRPTVPKRLLQDIERLLRDPTADNLIVAAERVTALLKEIPGGQFDKWLRDTVGKLKLQDTSLLQSIRDLKAPICTTNYDTVLDDYLDLSPITWRDGAQLQVALRGESKAIAHLHGVWSQPESVVFGYGSYGDAIHHGYSQALVRALSALHTVIFIGMGEGIKDPNFAGITKWLKSALPDNTSPPVVLLTESEVKRSYDDFTARGVLPLSYGVSHDDLAPYLGDIAREASSSKPGEPRSLTWEEVCGYLGRLFNRLYRDYQPDIVVAMSGPGNFAPAYCMKHDTNDTPVVCAVTFPSRMPKSISEQQFLTAAGAAGWIHQRTSRWDIYLPNVINYLPLGTKILLFDDRVVTGEAQRRMALLLTSKGFEVKRAALIIHPQVEHEMDYYELALEGEYYFPWGGKLGRSVR</sequence>
<dbReference type="Pfam" id="PF13289">
    <property type="entry name" value="SIR2_2"/>
    <property type="match status" value="1"/>
</dbReference>
<name>A0ABS0JQ56_9ACTN</name>
<evidence type="ECO:0000313" key="1">
    <source>
        <dbReference type="EMBL" id="MBG6069184.1"/>
    </source>
</evidence>
<keyword evidence="2" id="KW-1185">Reference proteome</keyword>
<dbReference type="EMBL" id="JADOTX010000001">
    <property type="protein sequence ID" value="MBG6069184.1"/>
    <property type="molecule type" value="Genomic_DNA"/>
</dbReference>
<organism evidence="1 2">
    <name type="scientific">Micromonospora ureilytica</name>
    <dbReference type="NCBI Taxonomy" id="709868"/>
    <lineage>
        <taxon>Bacteria</taxon>
        <taxon>Bacillati</taxon>
        <taxon>Actinomycetota</taxon>
        <taxon>Actinomycetes</taxon>
        <taxon>Micromonosporales</taxon>
        <taxon>Micromonosporaceae</taxon>
        <taxon>Micromonospora</taxon>
    </lineage>
</organism>
<accession>A0ABS0JQ56</accession>
<protein>
    <submittedName>
        <fullName evidence="1">Adenine/guanine phosphoribosyltransferase-like PRPP-binding protein</fullName>
    </submittedName>
</protein>
<dbReference type="RefSeq" id="WP_196929245.1">
    <property type="nucleotide sequence ID" value="NZ_JADOTX010000001.1"/>
</dbReference>
<proteinExistence type="predicted"/>
<dbReference type="Proteomes" id="UP000614915">
    <property type="component" value="Unassembled WGS sequence"/>
</dbReference>
<gene>
    <name evidence="1" type="ORF">IW248_005471</name>
</gene>
<dbReference type="InterPro" id="IPR029057">
    <property type="entry name" value="PRTase-like"/>
</dbReference>
<reference evidence="1 2" key="1">
    <citation type="submission" date="2020-11" db="EMBL/GenBank/DDBJ databases">
        <title>Sequencing the genomes of 1000 actinobacteria strains.</title>
        <authorList>
            <person name="Klenk H.-P."/>
        </authorList>
    </citation>
    <scope>NUCLEOTIDE SEQUENCE [LARGE SCALE GENOMIC DNA]</scope>
    <source>
        <strain evidence="1 2">DSM 101692</strain>
    </source>
</reference>
<dbReference type="SUPFAM" id="SSF53271">
    <property type="entry name" value="PRTase-like"/>
    <property type="match status" value="1"/>
</dbReference>